<keyword evidence="4" id="KW-0175">Coiled coil</keyword>
<dbReference type="eggNOG" id="KOG1664">
    <property type="taxonomic scope" value="Eukaryota"/>
</dbReference>
<keyword evidence="3" id="KW-0406">Ion transport</keyword>
<dbReference type="GO" id="GO:0046961">
    <property type="term" value="F:proton-transporting ATPase activity, rotational mechanism"/>
    <property type="evidence" value="ECO:0007669"/>
    <property type="project" value="InterPro"/>
</dbReference>
<keyword evidence="2" id="KW-0813">Transport</keyword>
<sequence>MTSTYNPQERVAEMTKAIEWKANHVSQGIIETGNAVYNQEYNKYFDHEKQKVISEYYKKMEQVQSQKKIERSSVINECRLKKMTRRYELLETLKIDVKKQLESLIQNKEQYKKLLKDLIIQAMIKLMEQNVELQCKKEDLDLIQSIIYECESNFNTLVIKECKLKNFNCKISINKDYFLNDKNKNILGGVVISCYDGKIVCSNTLDARIEQSFQEFLPEIRNGLYPDFNNDGGKAKI</sequence>
<evidence type="ECO:0000256" key="2">
    <source>
        <dbReference type="ARBA" id="ARBA00022448"/>
    </source>
</evidence>
<accession>G0QVD0</accession>
<dbReference type="RefSeq" id="XP_004032406.1">
    <property type="nucleotide sequence ID" value="XM_004032358.1"/>
</dbReference>
<keyword evidence="6" id="KW-1185">Reference proteome</keyword>
<dbReference type="Gene3D" id="3.30.2320.30">
    <property type="entry name" value="ATP synthase, E subunit, C-terminal"/>
    <property type="match status" value="1"/>
</dbReference>
<evidence type="ECO:0000313" key="5">
    <source>
        <dbReference type="EMBL" id="EGR30819.1"/>
    </source>
</evidence>
<organism evidence="5 6">
    <name type="scientific">Ichthyophthirius multifiliis</name>
    <name type="common">White spot disease agent</name>
    <name type="synonym">Ich</name>
    <dbReference type="NCBI Taxonomy" id="5932"/>
    <lineage>
        <taxon>Eukaryota</taxon>
        <taxon>Sar</taxon>
        <taxon>Alveolata</taxon>
        <taxon>Ciliophora</taxon>
        <taxon>Intramacronucleata</taxon>
        <taxon>Oligohymenophorea</taxon>
        <taxon>Hymenostomatida</taxon>
        <taxon>Ophryoglenina</taxon>
        <taxon>Ichthyophthirius</taxon>
    </lineage>
</organism>
<reference evidence="5 6" key="1">
    <citation type="submission" date="2011-07" db="EMBL/GenBank/DDBJ databases">
        <authorList>
            <person name="Coyne R."/>
            <person name="Brami D."/>
            <person name="Johnson J."/>
            <person name="Hostetler J."/>
            <person name="Hannick L."/>
            <person name="Clark T."/>
            <person name="Cassidy-Hanley D."/>
            <person name="Inman J."/>
        </authorList>
    </citation>
    <scope>NUCLEOTIDE SEQUENCE [LARGE SCALE GENOMIC DNA]</scope>
    <source>
        <strain evidence="5 6">G5</strain>
    </source>
</reference>
<gene>
    <name evidence="5" type="ORF">IMG5_122910</name>
</gene>
<dbReference type="GO" id="GO:0033178">
    <property type="term" value="C:proton-transporting two-sector ATPase complex, catalytic domain"/>
    <property type="evidence" value="ECO:0007669"/>
    <property type="project" value="InterPro"/>
</dbReference>
<evidence type="ECO:0000256" key="1">
    <source>
        <dbReference type="ARBA" id="ARBA00005901"/>
    </source>
</evidence>
<dbReference type="Pfam" id="PF01991">
    <property type="entry name" value="vATP-synt_E"/>
    <property type="match status" value="1"/>
</dbReference>
<dbReference type="EMBL" id="GL983940">
    <property type="protein sequence ID" value="EGR30819.1"/>
    <property type="molecule type" value="Genomic_DNA"/>
</dbReference>
<dbReference type="SUPFAM" id="SSF160527">
    <property type="entry name" value="V-type ATPase subunit E-like"/>
    <property type="match status" value="1"/>
</dbReference>
<proteinExistence type="inferred from homology"/>
<dbReference type="InterPro" id="IPR002842">
    <property type="entry name" value="ATPase_V1_Esu"/>
</dbReference>
<evidence type="ECO:0000313" key="6">
    <source>
        <dbReference type="Proteomes" id="UP000008983"/>
    </source>
</evidence>
<dbReference type="OMA" id="YLCQEQK"/>
<name>G0QVD0_ICHMU</name>
<protein>
    <submittedName>
        <fullName evidence="5">Vacuolar ATP synthase subunit e, putative</fullName>
    </submittedName>
</protein>
<dbReference type="InParanoid" id="G0QVD0"/>
<dbReference type="AlphaFoldDB" id="G0QVD0"/>
<feature type="coiled-coil region" evidence="4">
    <location>
        <begin position="87"/>
        <end position="121"/>
    </location>
</feature>
<comment type="similarity">
    <text evidence="1">Belongs to the V-ATPase E subunit family.</text>
</comment>
<dbReference type="OrthoDB" id="10263003at2759"/>
<evidence type="ECO:0000256" key="4">
    <source>
        <dbReference type="SAM" id="Coils"/>
    </source>
</evidence>
<dbReference type="STRING" id="857967.G0QVD0"/>
<dbReference type="PANTHER" id="PTHR45715">
    <property type="entry name" value="ATPASE H+-TRANSPORTING V1 SUBUNIT E1A-RELATED"/>
    <property type="match status" value="1"/>
</dbReference>
<dbReference type="GeneID" id="14906935"/>
<evidence type="ECO:0000256" key="3">
    <source>
        <dbReference type="ARBA" id="ARBA00023065"/>
    </source>
</evidence>
<dbReference type="InterPro" id="IPR038495">
    <property type="entry name" value="ATPase_E_C"/>
</dbReference>
<dbReference type="Proteomes" id="UP000008983">
    <property type="component" value="Unassembled WGS sequence"/>
</dbReference>